<dbReference type="EMBL" id="LUTY01001491">
    <property type="protein sequence ID" value="OAD21640.1"/>
    <property type="molecule type" value="Genomic_DNA"/>
</dbReference>
<proteinExistence type="predicted"/>
<dbReference type="AlphaFoldDB" id="A0A176S0U5"/>
<protein>
    <submittedName>
        <fullName evidence="1">Uncharacterized protein</fullName>
    </submittedName>
</protein>
<keyword evidence="2" id="KW-1185">Reference proteome</keyword>
<gene>
    <name evidence="1" type="ORF">THIOM_002588</name>
</gene>
<evidence type="ECO:0000313" key="2">
    <source>
        <dbReference type="Proteomes" id="UP000076962"/>
    </source>
</evidence>
<sequence length="67" mass="7860">MSKAEINRFQQRIIQDCFESIYRGPPCLDPYEDLGRLIDFIKENAKGTLKVRLAGRKKLYDGYLNYS</sequence>
<comment type="caution">
    <text evidence="1">The sequence shown here is derived from an EMBL/GenBank/DDBJ whole genome shotgun (WGS) entry which is preliminary data.</text>
</comment>
<name>A0A176S0U5_9GAMM</name>
<reference evidence="1 2" key="1">
    <citation type="submission" date="2016-05" db="EMBL/GenBank/DDBJ databases">
        <title>Single-cell genome of chain-forming Candidatus Thiomargarita nelsonii and comparison to other large sulfur-oxidizing bacteria.</title>
        <authorList>
            <person name="Winkel M."/>
            <person name="Salman V."/>
            <person name="Woyke T."/>
            <person name="Schulz-Vogt H."/>
            <person name="Richter M."/>
            <person name="Flood B."/>
            <person name="Bailey J."/>
            <person name="Amann R."/>
            <person name="Mussmann M."/>
        </authorList>
    </citation>
    <scope>NUCLEOTIDE SEQUENCE [LARGE SCALE GENOMIC DNA]</scope>
    <source>
        <strain evidence="1 2">THI036</strain>
    </source>
</reference>
<organism evidence="1 2">
    <name type="scientific">Candidatus Thiomargarita nelsonii</name>
    <dbReference type="NCBI Taxonomy" id="1003181"/>
    <lineage>
        <taxon>Bacteria</taxon>
        <taxon>Pseudomonadati</taxon>
        <taxon>Pseudomonadota</taxon>
        <taxon>Gammaproteobacteria</taxon>
        <taxon>Thiotrichales</taxon>
        <taxon>Thiotrichaceae</taxon>
        <taxon>Thiomargarita</taxon>
    </lineage>
</organism>
<evidence type="ECO:0000313" key="1">
    <source>
        <dbReference type="EMBL" id="OAD21640.1"/>
    </source>
</evidence>
<accession>A0A176S0U5</accession>
<dbReference type="Proteomes" id="UP000076962">
    <property type="component" value="Unassembled WGS sequence"/>
</dbReference>